<dbReference type="AlphaFoldDB" id="A0A1C1YSF6"/>
<dbReference type="RefSeq" id="WP_066182193.1">
    <property type="nucleotide sequence ID" value="NZ_LQZT01000042.1"/>
</dbReference>
<gene>
    <name evidence="1" type="ORF">AWJ14_19525</name>
</gene>
<dbReference type="EMBL" id="LQZT01000042">
    <property type="protein sequence ID" value="OCW56287.1"/>
    <property type="molecule type" value="Genomic_DNA"/>
</dbReference>
<dbReference type="Proteomes" id="UP000094795">
    <property type="component" value="Unassembled WGS sequence"/>
</dbReference>
<name>A0A1C1YSF6_9HYPH</name>
<organism evidence="1 2">
    <name type="scientific">Hoeflea olei</name>
    <dbReference type="NCBI Taxonomy" id="1480615"/>
    <lineage>
        <taxon>Bacteria</taxon>
        <taxon>Pseudomonadati</taxon>
        <taxon>Pseudomonadota</taxon>
        <taxon>Alphaproteobacteria</taxon>
        <taxon>Hyphomicrobiales</taxon>
        <taxon>Rhizobiaceae</taxon>
        <taxon>Hoeflea</taxon>
    </lineage>
</organism>
<evidence type="ECO:0000313" key="2">
    <source>
        <dbReference type="Proteomes" id="UP000094795"/>
    </source>
</evidence>
<proteinExistence type="predicted"/>
<reference evidence="1 2" key="1">
    <citation type="submission" date="2015-12" db="EMBL/GenBank/DDBJ databases">
        <authorList>
            <person name="Shamseldin A."/>
            <person name="Moawad H."/>
            <person name="Abd El-Rahim W.M."/>
            <person name="Sadowsky M.J."/>
        </authorList>
    </citation>
    <scope>NUCLEOTIDE SEQUENCE [LARGE SCALE GENOMIC DNA]</scope>
    <source>
        <strain evidence="1 2">JC234</strain>
    </source>
</reference>
<sequence length="108" mass="11064">MANTIDSPVSALGESFDVALLDSARVFAIEVAADTTATHTLAGTTTLVTIAVGLDATAAGLTLVRGSAYDAAKAWPLLPGYLPFGVPGGSRDLHFNATADTVVWVMEN</sequence>
<comment type="caution">
    <text evidence="1">The sequence shown here is derived from an EMBL/GenBank/DDBJ whole genome shotgun (WGS) entry which is preliminary data.</text>
</comment>
<dbReference type="STRING" id="1480615.AWJ14_19525"/>
<keyword evidence="2" id="KW-1185">Reference proteome</keyword>
<accession>A0A1C1YSF6</accession>
<protein>
    <submittedName>
        <fullName evidence="1">Uncharacterized protein</fullName>
    </submittedName>
</protein>
<evidence type="ECO:0000313" key="1">
    <source>
        <dbReference type="EMBL" id="OCW56287.1"/>
    </source>
</evidence>